<dbReference type="PROSITE" id="PS51736">
    <property type="entry name" value="RECOMBINASES_3"/>
    <property type="match status" value="1"/>
</dbReference>
<reference evidence="7" key="1">
    <citation type="submission" date="2011-11" db="EMBL/GenBank/DDBJ databases">
        <authorList>
            <person name="Summers A.O."/>
            <person name="Wireman J."/>
            <person name="Williams L.E."/>
        </authorList>
    </citation>
    <scope>NUCLEOTIDE SEQUENCE</scope>
    <source>
        <strain evidence="7">CG103</strain>
        <plasmid evidence="7">pCG103-32</plasmid>
    </source>
</reference>
<keyword evidence="3" id="KW-0233">DNA recombination</keyword>
<evidence type="ECO:0000256" key="4">
    <source>
        <dbReference type="PIRSR" id="PIRSR606118-50"/>
    </source>
</evidence>
<keyword evidence="7" id="KW-0614">Plasmid</keyword>
<geneLocation type="plasmid" evidence="7">
    <name>pCG103-32</name>
</geneLocation>
<dbReference type="RefSeq" id="WP_014343582.1">
    <property type="nucleotide sequence ID" value="NC_016850.1"/>
</dbReference>
<dbReference type="Gene3D" id="3.40.50.1390">
    <property type="entry name" value="Resolvase, N-terminal catalytic domain"/>
    <property type="match status" value="1"/>
</dbReference>
<dbReference type="EMBL" id="JQ031550">
    <property type="protein sequence ID" value="AEY78085.1"/>
    <property type="molecule type" value="Genomic_DNA"/>
</dbReference>
<dbReference type="AlphaFoldDB" id="H2ERR8"/>
<dbReference type="InterPro" id="IPR036162">
    <property type="entry name" value="Resolvase-like_N_sf"/>
</dbReference>
<proteinExistence type="predicted"/>
<dbReference type="InterPro" id="IPR006118">
    <property type="entry name" value="Recombinase_CS"/>
</dbReference>
<sequence>MTTYAYLRVSTDTQDIRNQKHGILEYANQMGISDIQFVEDTISGTKKWKQRKLGKLLEGMGVGDTIIFSEISRIARSTLQVLEVLEYCTSKHIHVFIAKQNMRLDGTIQATITATVLGLAAEIEREFISTRTKEALDAKRKQGIIGGRPKGPAKHLKLDKQKDKIIEYLSMGLSQVSIAKLLDVPASTLSDYIRRHQLKTNSV</sequence>
<keyword evidence="1" id="KW-0229">DNA integration</keyword>
<dbReference type="GO" id="GO:0000150">
    <property type="term" value="F:DNA strand exchange activity"/>
    <property type="evidence" value="ECO:0007669"/>
    <property type="project" value="InterPro"/>
</dbReference>
<dbReference type="PANTHER" id="PTHR30461">
    <property type="entry name" value="DNA-INVERTASE FROM LAMBDOID PROPHAGE"/>
    <property type="match status" value="1"/>
</dbReference>
<dbReference type="InterPro" id="IPR050639">
    <property type="entry name" value="SSR_resolvase"/>
</dbReference>
<dbReference type="GO" id="GO:0015074">
    <property type="term" value="P:DNA integration"/>
    <property type="evidence" value="ECO:0007669"/>
    <property type="project" value="UniProtKB-KW"/>
</dbReference>
<evidence type="ECO:0000256" key="1">
    <source>
        <dbReference type="ARBA" id="ARBA00022908"/>
    </source>
</evidence>
<evidence type="ECO:0000259" key="6">
    <source>
        <dbReference type="PROSITE" id="PS51736"/>
    </source>
</evidence>
<feature type="domain" description="Resolvase/invertase-type recombinase catalytic" evidence="6">
    <location>
        <begin position="2"/>
        <end position="143"/>
    </location>
</feature>
<accession>H2ERR8</accession>
<evidence type="ECO:0000256" key="2">
    <source>
        <dbReference type="ARBA" id="ARBA00023125"/>
    </source>
</evidence>
<protein>
    <submittedName>
        <fullName evidence="7">Site-specific recombinase, resolvase family</fullName>
    </submittedName>
</protein>
<evidence type="ECO:0000256" key="3">
    <source>
        <dbReference type="ARBA" id="ARBA00023172"/>
    </source>
</evidence>
<organism evidence="7">
    <name type="scientific">Aliivibrio fischeri</name>
    <name type="common">Vibrio fischeri</name>
    <dbReference type="NCBI Taxonomy" id="668"/>
    <lineage>
        <taxon>Bacteria</taxon>
        <taxon>Pseudomonadati</taxon>
        <taxon>Pseudomonadota</taxon>
        <taxon>Gammaproteobacteria</taxon>
        <taxon>Vibrionales</taxon>
        <taxon>Vibrionaceae</taxon>
        <taxon>Aliivibrio</taxon>
    </lineage>
</organism>
<evidence type="ECO:0000313" key="7">
    <source>
        <dbReference type="EMBL" id="AEY78085.1"/>
    </source>
</evidence>
<feature type="active site" description="O-(5'-phospho-DNA)-serine intermediate" evidence="4 5">
    <location>
        <position position="10"/>
    </location>
</feature>
<dbReference type="GO" id="GO:0003677">
    <property type="term" value="F:DNA binding"/>
    <property type="evidence" value="ECO:0007669"/>
    <property type="project" value="UniProtKB-KW"/>
</dbReference>
<evidence type="ECO:0000256" key="5">
    <source>
        <dbReference type="PROSITE-ProRule" id="PRU10137"/>
    </source>
</evidence>
<dbReference type="SMART" id="SM00857">
    <property type="entry name" value="Resolvase"/>
    <property type="match status" value="1"/>
</dbReference>
<dbReference type="InterPro" id="IPR006119">
    <property type="entry name" value="Resolv_N"/>
</dbReference>
<dbReference type="Pfam" id="PF00239">
    <property type="entry name" value="Resolvase"/>
    <property type="match status" value="1"/>
</dbReference>
<dbReference type="PROSITE" id="PS00397">
    <property type="entry name" value="RECOMBINASES_1"/>
    <property type="match status" value="1"/>
</dbReference>
<keyword evidence="2" id="KW-0238">DNA-binding</keyword>
<name>H2ERR8_ALIFS</name>
<dbReference type="CDD" id="cd03768">
    <property type="entry name" value="SR_ResInv"/>
    <property type="match status" value="1"/>
</dbReference>
<dbReference type="SUPFAM" id="SSF53041">
    <property type="entry name" value="Resolvase-like"/>
    <property type="match status" value="1"/>
</dbReference>
<dbReference type="PANTHER" id="PTHR30461:SF19">
    <property type="entry name" value="SITE-SPECIFIC RECOMBINASE RESOLVASE FAMILY"/>
    <property type="match status" value="1"/>
</dbReference>